<evidence type="ECO:0000256" key="14">
    <source>
        <dbReference type="ARBA" id="ARBA00023136"/>
    </source>
</evidence>
<dbReference type="InterPro" id="IPR013210">
    <property type="entry name" value="LRR_N_plant-typ"/>
</dbReference>
<dbReference type="SUPFAM" id="SSF56112">
    <property type="entry name" value="Protein kinase-like (PK-like)"/>
    <property type="match status" value="1"/>
</dbReference>
<evidence type="ECO:0000256" key="16">
    <source>
        <dbReference type="ARBA" id="ARBA00047899"/>
    </source>
</evidence>
<evidence type="ECO:0000256" key="13">
    <source>
        <dbReference type="ARBA" id="ARBA00022989"/>
    </source>
</evidence>
<name>A0ABD3U7S4_9LAMI</name>
<dbReference type="FunFam" id="3.30.200.20:FF:000260">
    <property type="entry name" value="LRR receptor-like serine/threonine-protein kinase RPK2"/>
    <property type="match status" value="1"/>
</dbReference>
<dbReference type="Pfam" id="PF08263">
    <property type="entry name" value="LRRNT_2"/>
    <property type="match status" value="1"/>
</dbReference>
<keyword evidence="9" id="KW-0677">Repeat</keyword>
<evidence type="ECO:0000256" key="18">
    <source>
        <dbReference type="PROSITE-ProRule" id="PRU10141"/>
    </source>
</evidence>
<keyword evidence="6" id="KW-0808">Transferase</keyword>
<feature type="domain" description="Protein kinase" evidence="21">
    <location>
        <begin position="881"/>
        <end position="1050"/>
    </location>
</feature>
<feature type="compositionally biased region" description="Low complexity" evidence="19">
    <location>
        <begin position="796"/>
        <end position="806"/>
    </location>
</feature>
<dbReference type="Pfam" id="PF00560">
    <property type="entry name" value="LRR_1"/>
    <property type="match status" value="7"/>
</dbReference>
<feature type="binding site" evidence="18">
    <location>
        <position position="909"/>
    </location>
    <ligand>
        <name>ATP</name>
        <dbReference type="ChEBI" id="CHEBI:30616"/>
    </ligand>
</feature>
<keyword evidence="15" id="KW-0325">Glycoprotein</keyword>
<feature type="transmembrane region" description="Helical" evidence="20">
    <location>
        <begin position="819"/>
        <end position="841"/>
    </location>
</feature>
<comment type="catalytic activity">
    <reaction evidence="16">
        <text>L-threonyl-[protein] + ATP = O-phospho-L-threonyl-[protein] + ADP + H(+)</text>
        <dbReference type="Rhea" id="RHEA:46608"/>
        <dbReference type="Rhea" id="RHEA-COMP:11060"/>
        <dbReference type="Rhea" id="RHEA-COMP:11605"/>
        <dbReference type="ChEBI" id="CHEBI:15378"/>
        <dbReference type="ChEBI" id="CHEBI:30013"/>
        <dbReference type="ChEBI" id="CHEBI:30616"/>
        <dbReference type="ChEBI" id="CHEBI:61977"/>
        <dbReference type="ChEBI" id="CHEBI:456216"/>
        <dbReference type="EC" id="2.7.11.1"/>
    </reaction>
</comment>
<dbReference type="Gene3D" id="3.80.10.10">
    <property type="entry name" value="Ribonuclease Inhibitor"/>
    <property type="match status" value="4"/>
</dbReference>
<dbReference type="GO" id="GO:0051707">
    <property type="term" value="P:response to other organism"/>
    <property type="evidence" value="ECO:0007669"/>
    <property type="project" value="UniProtKB-ARBA"/>
</dbReference>
<dbReference type="InterPro" id="IPR000719">
    <property type="entry name" value="Prot_kinase_dom"/>
</dbReference>
<evidence type="ECO:0000256" key="17">
    <source>
        <dbReference type="ARBA" id="ARBA00048679"/>
    </source>
</evidence>
<comment type="caution">
    <text evidence="22">The sequence shown here is derived from an EMBL/GenBank/DDBJ whole genome shotgun (WGS) entry which is preliminary data.</text>
</comment>
<dbReference type="GO" id="GO:0004674">
    <property type="term" value="F:protein serine/threonine kinase activity"/>
    <property type="evidence" value="ECO:0007669"/>
    <property type="project" value="UniProtKB-KW"/>
</dbReference>
<comment type="subcellular location">
    <subcellularLocation>
        <location evidence="1">Cell membrane</location>
        <topology evidence="1">Single-pass type I membrane protein</topology>
    </subcellularLocation>
</comment>
<dbReference type="AlphaFoldDB" id="A0ABD3U7S4"/>
<keyword evidence="8" id="KW-0732">Signal</keyword>
<evidence type="ECO:0000256" key="6">
    <source>
        <dbReference type="ARBA" id="ARBA00022679"/>
    </source>
</evidence>
<dbReference type="FunFam" id="3.80.10.10:FF:000369">
    <property type="entry name" value="LRR receptor-like serine/threonine-protein kinase RPK2"/>
    <property type="match status" value="1"/>
</dbReference>
<evidence type="ECO:0000256" key="4">
    <source>
        <dbReference type="ARBA" id="ARBA00022527"/>
    </source>
</evidence>
<evidence type="ECO:0000256" key="11">
    <source>
        <dbReference type="ARBA" id="ARBA00022777"/>
    </source>
</evidence>
<keyword evidence="23" id="KW-1185">Reference proteome</keyword>
<gene>
    <name evidence="22" type="ORF">ACJIZ3_002001</name>
</gene>
<dbReference type="EC" id="2.7.11.1" evidence="2"/>
<evidence type="ECO:0000313" key="23">
    <source>
        <dbReference type="Proteomes" id="UP001634393"/>
    </source>
</evidence>
<keyword evidence="7 20" id="KW-0812">Transmembrane</keyword>
<evidence type="ECO:0000256" key="10">
    <source>
        <dbReference type="ARBA" id="ARBA00022741"/>
    </source>
</evidence>
<dbReference type="InterPro" id="IPR011009">
    <property type="entry name" value="Kinase-like_dom_sf"/>
</dbReference>
<keyword evidence="5" id="KW-0433">Leucine-rich repeat</keyword>
<dbReference type="SMART" id="SM00369">
    <property type="entry name" value="LRR_TYP"/>
    <property type="match status" value="8"/>
</dbReference>
<evidence type="ECO:0000256" key="19">
    <source>
        <dbReference type="SAM" id="MobiDB-lite"/>
    </source>
</evidence>
<keyword evidence="10 18" id="KW-0547">Nucleotide-binding</keyword>
<feature type="region of interest" description="Disordered" evidence="19">
    <location>
        <begin position="781"/>
        <end position="810"/>
    </location>
</feature>
<evidence type="ECO:0000259" key="21">
    <source>
        <dbReference type="PROSITE" id="PS50011"/>
    </source>
</evidence>
<dbReference type="SUPFAM" id="SSF52047">
    <property type="entry name" value="RNI-like"/>
    <property type="match status" value="1"/>
</dbReference>
<evidence type="ECO:0000256" key="20">
    <source>
        <dbReference type="SAM" id="Phobius"/>
    </source>
</evidence>
<keyword evidence="4" id="KW-0723">Serine/threonine-protein kinase</keyword>
<evidence type="ECO:0000256" key="9">
    <source>
        <dbReference type="ARBA" id="ARBA00022737"/>
    </source>
</evidence>
<dbReference type="InterPro" id="IPR003591">
    <property type="entry name" value="Leu-rich_rpt_typical-subtyp"/>
</dbReference>
<evidence type="ECO:0000256" key="7">
    <source>
        <dbReference type="ARBA" id="ARBA00022692"/>
    </source>
</evidence>
<comment type="catalytic activity">
    <reaction evidence="17">
        <text>L-seryl-[protein] + ATP = O-phospho-L-seryl-[protein] + ADP + H(+)</text>
        <dbReference type="Rhea" id="RHEA:17989"/>
        <dbReference type="Rhea" id="RHEA-COMP:9863"/>
        <dbReference type="Rhea" id="RHEA-COMP:11604"/>
        <dbReference type="ChEBI" id="CHEBI:15378"/>
        <dbReference type="ChEBI" id="CHEBI:29999"/>
        <dbReference type="ChEBI" id="CHEBI:30616"/>
        <dbReference type="ChEBI" id="CHEBI:83421"/>
        <dbReference type="ChEBI" id="CHEBI:456216"/>
        <dbReference type="EC" id="2.7.11.1"/>
    </reaction>
</comment>
<evidence type="ECO:0000256" key="2">
    <source>
        <dbReference type="ARBA" id="ARBA00012513"/>
    </source>
</evidence>
<dbReference type="InterPro" id="IPR001611">
    <property type="entry name" value="Leu-rich_rpt"/>
</dbReference>
<dbReference type="FunFam" id="3.80.10.10:FF:000041">
    <property type="entry name" value="LRR receptor-like serine/threonine-protein kinase ERECTA"/>
    <property type="match status" value="2"/>
</dbReference>
<dbReference type="Gene3D" id="3.30.200.20">
    <property type="entry name" value="Phosphorylase Kinase, domain 1"/>
    <property type="match status" value="1"/>
</dbReference>
<dbReference type="SUPFAM" id="SSF52058">
    <property type="entry name" value="L domain-like"/>
    <property type="match status" value="1"/>
</dbReference>
<proteinExistence type="predicted"/>
<evidence type="ECO:0000256" key="3">
    <source>
        <dbReference type="ARBA" id="ARBA00022475"/>
    </source>
</evidence>
<dbReference type="PROSITE" id="PS50011">
    <property type="entry name" value="PROTEIN_KINASE_DOM"/>
    <property type="match status" value="1"/>
</dbReference>
<evidence type="ECO:0000256" key="1">
    <source>
        <dbReference type="ARBA" id="ARBA00004251"/>
    </source>
</evidence>
<dbReference type="EMBL" id="JBJXBP010000002">
    <property type="protein sequence ID" value="KAL3844598.1"/>
    <property type="molecule type" value="Genomic_DNA"/>
</dbReference>
<dbReference type="GO" id="GO:0005886">
    <property type="term" value="C:plasma membrane"/>
    <property type="evidence" value="ECO:0007669"/>
    <property type="project" value="UniProtKB-SubCell"/>
</dbReference>
<keyword evidence="13 20" id="KW-1133">Transmembrane helix</keyword>
<dbReference type="InterPro" id="IPR017441">
    <property type="entry name" value="Protein_kinase_ATP_BS"/>
</dbReference>
<dbReference type="PROSITE" id="PS00107">
    <property type="entry name" value="PROTEIN_KINASE_ATP"/>
    <property type="match status" value="1"/>
</dbReference>
<evidence type="ECO:0000256" key="8">
    <source>
        <dbReference type="ARBA" id="ARBA00022729"/>
    </source>
</evidence>
<organism evidence="22 23">
    <name type="scientific">Penstemon smallii</name>
    <dbReference type="NCBI Taxonomy" id="265156"/>
    <lineage>
        <taxon>Eukaryota</taxon>
        <taxon>Viridiplantae</taxon>
        <taxon>Streptophyta</taxon>
        <taxon>Embryophyta</taxon>
        <taxon>Tracheophyta</taxon>
        <taxon>Spermatophyta</taxon>
        <taxon>Magnoliopsida</taxon>
        <taxon>eudicotyledons</taxon>
        <taxon>Gunneridae</taxon>
        <taxon>Pentapetalae</taxon>
        <taxon>asterids</taxon>
        <taxon>lamiids</taxon>
        <taxon>Lamiales</taxon>
        <taxon>Plantaginaceae</taxon>
        <taxon>Cheloneae</taxon>
        <taxon>Penstemon</taxon>
    </lineage>
</organism>
<keyword evidence="11" id="KW-0418">Kinase</keyword>
<keyword evidence="12 18" id="KW-0067">ATP-binding</keyword>
<evidence type="ECO:0000313" key="22">
    <source>
        <dbReference type="EMBL" id="KAL3844598.1"/>
    </source>
</evidence>
<dbReference type="PRINTS" id="PR00019">
    <property type="entry name" value="LEURICHRPT"/>
</dbReference>
<dbReference type="Pfam" id="PF13855">
    <property type="entry name" value="LRR_8"/>
    <property type="match status" value="1"/>
</dbReference>
<protein>
    <recommendedName>
        <fullName evidence="2">non-specific serine/threonine protein kinase</fullName>
        <ecNumber evidence="2">2.7.11.1</ecNumber>
    </recommendedName>
</protein>
<sequence>MGGRQQVVRAVLGLFEDPFRASVMGRFSFLMKWHLLHKPMKLLIFLFVLFSTQSYPVRGSDSDKSVLLDLKASLSDPYGVLNSWNLESPDHCSWVGVSCDLGSRVIALNVTGGGNSLSCAKISQFPLHGFGIRRPCLGSNSKVKILGKLSAAVAKLSELKILSLPFNELSGEIPLQIWEMEKLEVLDVEGNMISGSLPSQFNGLKNLKVLNLGFNEIFGGIPSSFSNLVGLQVLNLAGNQVNESIPGFIGRFRDLRGLYLSFNSLGGAIPISIGDNCGKLEHLELSGNYLAEAIPKSLGNCRGLKTLLLYSNLLEEVIPSELGQLSQLEVLDISRNSLSGAIPPELGNCTKLSVLVLSNLWDPLPNISSFGGGNSMEKLGFTHDEYNFYGGAIPKEITSLPSLRMMWAPRATLAGNFPSSWGSCNNLEMLNLGQNFLSGQISEGFTSCKKLLFLDLSSNRLTGVITDKIPVPCMTLFDISGNSFSGSIPRFNYESCAPIQSMPGDSLEPYDPSAIYRFYFGYRTQTETSLPFFGDGGIYAVLHNFGSNNFTGPLHSMPIASERLGNQTIYAFLAGRNKLTGTFPGALFEKCDQVKGIIVNVSNNELYGEIPVNTASVCKSLTLLDVSSNRISGSVPLSIGNLVSLVVLNLSWNPLQGSIPSSLGQMKALKRLSLAGNNLNGSIPATLGQLHYLEVLELSSNSLTGEIPKDIASLKNLTTLLLNNNNLSGQLPTDLANVSTLTAFNASFNNLSGPLPVNNSMIKCNSFLGNPSLHCSMVSLSPSTDQQGRIGDDNPNDTSSTPSSPSQGNGSDGFNSIEIASITSAAAIFSVLLALIVLFFYTRKWKPRSRVSGTARKEVIVFTDIGVPLTFENVVRATGSFNASNCIGNGGFGATYKAEIAPNVLVAIKRLAVGRFQGVQQFDAEIKTLGRLRHRNLVTLIGYHASPHDDLVEVLHLAMVCTVETLSTRPTMKQVMKRLKQLQPPIGPNTSNQAIGSHFSCARAVIKRIRYDYPQRQIIEFKDFFSCTFPLLVNAELPYMIMRCKSSKHT</sequence>
<keyword evidence="3" id="KW-1003">Cell membrane</keyword>
<dbReference type="InterPro" id="IPR050647">
    <property type="entry name" value="Plant_LRR-RLKs"/>
</dbReference>
<evidence type="ECO:0000256" key="15">
    <source>
        <dbReference type="ARBA" id="ARBA00023180"/>
    </source>
</evidence>
<evidence type="ECO:0000256" key="12">
    <source>
        <dbReference type="ARBA" id="ARBA00022840"/>
    </source>
</evidence>
<reference evidence="22 23" key="1">
    <citation type="submission" date="2024-12" db="EMBL/GenBank/DDBJ databases">
        <title>The unique morphological basis and parallel evolutionary history of personate flowers in Penstemon.</title>
        <authorList>
            <person name="Depatie T.H."/>
            <person name="Wessinger C.A."/>
        </authorList>
    </citation>
    <scope>NUCLEOTIDE SEQUENCE [LARGE SCALE GENOMIC DNA]</scope>
    <source>
        <strain evidence="22">WTNN_2</strain>
        <tissue evidence="22">Leaf</tissue>
    </source>
</reference>
<dbReference type="PANTHER" id="PTHR48056">
    <property type="entry name" value="LRR RECEPTOR-LIKE SERINE/THREONINE-PROTEIN KINASE-RELATED"/>
    <property type="match status" value="1"/>
</dbReference>
<dbReference type="InterPro" id="IPR032675">
    <property type="entry name" value="LRR_dom_sf"/>
</dbReference>
<dbReference type="Proteomes" id="UP001634393">
    <property type="component" value="Unassembled WGS sequence"/>
</dbReference>
<accession>A0ABD3U7S4</accession>
<dbReference type="SMART" id="SM00365">
    <property type="entry name" value="LRR_SD22"/>
    <property type="match status" value="6"/>
</dbReference>
<dbReference type="PANTHER" id="PTHR48056:SF63">
    <property type="entry name" value="PROTEIN KINASE DOMAIN-CONTAINING PROTEIN"/>
    <property type="match status" value="1"/>
</dbReference>
<dbReference type="GO" id="GO:0005524">
    <property type="term" value="F:ATP binding"/>
    <property type="evidence" value="ECO:0007669"/>
    <property type="project" value="UniProtKB-UniRule"/>
</dbReference>
<keyword evidence="14 20" id="KW-0472">Membrane</keyword>
<dbReference type="GO" id="GO:0006952">
    <property type="term" value="P:defense response"/>
    <property type="evidence" value="ECO:0007669"/>
    <property type="project" value="UniProtKB-ARBA"/>
</dbReference>
<evidence type="ECO:0000256" key="5">
    <source>
        <dbReference type="ARBA" id="ARBA00022614"/>
    </source>
</evidence>